<keyword evidence="9" id="KW-1185">Reference proteome</keyword>
<dbReference type="Proteomes" id="UP000600247">
    <property type="component" value="Unassembled WGS sequence"/>
</dbReference>
<organism evidence="8 9">
    <name type="scientific">Paenibacillus radicis</name>
    <name type="common">ex Gao et al. 2016</name>
    <dbReference type="NCBI Taxonomy" id="1737354"/>
    <lineage>
        <taxon>Bacteria</taxon>
        <taxon>Bacillati</taxon>
        <taxon>Bacillota</taxon>
        <taxon>Bacilli</taxon>
        <taxon>Bacillales</taxon>
        <taxon>Paenibacillaceae</taxon>
        <taxon>Paenibacillus</taxon>
    </lineage>
</organism>
<comment type="subcellular location">
    <subcellularLocation>
        <location evidence="1">Cell membrane</location>
        <topology evidence="1">Multi-pass membrane protein</topology>
    </subcellularLocation>
</comment>
<keyword evidence="6" id="KW-0812">Transmembrane</keyword>
<dbReference type="Pfam" id="PF00672">
    <property type="entry name" value="HAMP"/>
    <property type="match status" value="1"/>
</dbReference>
<dbReference type="SUPFAM" id="SSF55874">
    <property type="entry name" value="ATPase domain of HSP90 chaperone/DNA topoisomerase II/histidine kinase"/>
    <property type="match status" value="1"/>
</dbReference>
<keyword evidence="4" id="KW-0808">Transferase</keyword>
<dbReference type="InterPro" id="IPR010559">
    <property type="entry name" value="Sig_transdc_His_kin_internal"/>
</dbReference>
<dbReference type="AlphaFoldDB" id="A0A917M872"/>
<name>A0A917M872_9BACL</name>
<sequence>MMKVEKKPAFISIRTKLLILFCVLIFLPLIALSTLSYNISTRAMTNQAVKSTATLLDANVANIESVIREVESTSSYAIVNKDIRSYLTMTSVDSDPKLASALIDNIKGFIEFILISKGYIHSVEFRGVDDRQIAYGSRFIGNEEEWIDKAVQERGKITWTGRYENGDIHHEPIISLVRVINDYNAIDKALGIVIIRLKVSKVNELIQSKDSGAIAGTLLLDHDSNSITEQRSEPGDKFQLDSSSIQQLVNSEGKPVDDKDNLLLYKKIAYTGWGLISWVDKDHLFKESRSIQFYTILIVAISIATVLYASWLIFNWILKPIERLTKMMKKVDDNYFRKITGIRSKDEIGLLAANFNAMMDRIHDLIDKEYKLTLKQKEIELHVLQMQINPHFLYNTLDMIRWKARIEKAMETSRLIQVLSTLFRLSLHRSGTWVELKDEALYVRSYLDLQQQRLGARLTCEIDIEDELLASYVPKMILQPLVENSIVHGMPGQQKPMHITVRSTRLSAGDAYHIDIIDDGLGADTQALSDLIAYTGEGSHGMRNVYLRLSLWFGDRFRMEFLPAAAGTHIRLTIPFVDTIPAESSQ</sequence>
<protein>
    <submittedName>
        <fullName evidence="8">Sensor histidine kinase YesM</fullName>
    </submittedName>
</protein>
<proteinExistence type="predicted"/>
<comment type="caution">
    <text evidence="8">The sequence shown here is derived from an EMBL/GenBank/DDBJ whole genome shotgun (WGS) entry which is preliminary data.</text>
</comment>
<gene>
    <name evidence="8" type="primary">yesM</name>
    <name evidence="8" type="ORF">GCM10010918_46810</name>
</gene>
<dbReference type="CDD" id="cd06225">
    <property type="entry name" value="HAMP"/>
    <property type="match status" value="1"/>
</dbReference>
<evidence type="ECO:0000259" key="7">
    <source>
        <dbReference type="PROSITE" id="PS50885"/>
    </source>
</evidence>
<keyword evidence="5 6" id="KW-0472">Membrane</keyword>
<dbReference type="RefSeq" id="WP_188892061.1">
    <property type="nucleotide sequence ID" value="NZ_BMHY01000012.1"/>
</dbReference>
<dbReference type="InterPro" id="IPR003660">
    <property type="entry name" value="HAMP_dom"/>
</dbReference>
<dbReference type="GO" id="GO:0005886">
    <property type="term" value="C:plasma membrane"/>
    <property type="evidence" value="ECO:0007669"/>
    <property type="project" value="UniProtKB-SubCell"/>
</dbReference>
<evidence type="ECO:0000256" key="5">
    <source>
        <dbReference type="ARBA" id="ARBA00023136"/>
    </source>
</evidence>
<keyword evidence="3" id="KW-0597">Phosphoprotein</keyword>
<dbReference type="SUPFAM" id="SSF158472">
    <property type="entry name" value="HAMP domain-like"/>
    <property type="match status" value="1"/>
</dbReference>
<dbReference type="Gene3D" id="6.10.340.10">
    <property type="match status" value="1"/>
</dbReference>
<evidence type="ECO:0000256" key="3">
    <source>
        <dbReference type="ARBA" id="ARBA00022553"/>
    </source>
</evidence>
<evidence type="ECO:0000256" key="1">
    <source>
        <dbReference type="ARBA" id="ARBA00004651"/>
    </source>
</evidence>
<dbReference type="EMBL" id="BMHY01000012">
    <property type="protein sequence ID" value="GGG83730.1"/>
    <property type="molecule type" value="Genomic_DNA"/>
</dbReference>
<dbReference type="InterPro" id="IPR036890">
    <property type="entry name" value="HATPase_C_sf"/>
</dbReference>
<dbReference type="Pfam" id="PF06580">
    <property type="entry name" value="His_kinase"/>
    <property type="match status" value="1"/>
</dbReference>
<evidence type="ECO:0000256" key="6">
    <source>
        <dbReference type="SAM" id="Phobius"/>
    </source>
</evidence>
<dbReference type="PANTHER" id="PTHR34220:SF7">
    <property type="entry name" value="SENSOR HISTIDINE KINASE YPDA"/>
    <property type="match status" value="1"/>
</dbReference>
<evidence type="ECO:0000256" key="4">
    <source>
        <dbReference type="ARBA" id="ARBA00022679"/>
    </source>
</evidence>
<keyword evidence="6" id="KW-1133">Transmembrane helix</keyword>
<feature type="transmembrane region" description="Helical" evidence="6">
    <location>
        <begin position="293"/>
        <end position="318"/>
    </location>
</feature>
<dbReference type="Gene3D" id="3.30.565.10">
    <property type="entry name" value="Histidine kinase-like ATPase, C-terminal domain"/>
    <property type="match status" value="1"/>
</dbReference>
<dbReference type="GO" id="GO:0000155">
    <property type="term" value="F:phosphorelay sensor kinase activity"/>
    <property type="evidence" value="ECO:0007669"/>
    <property type="project" value="InterPro"/>
</dbReference>
<evidence type="ECO:0000313" key="8">
    <source>
        <dbReference type="EMBL" id="GGG83730.1"/>
    </source>
</evidence>
<evidence type="ECO:0000313" key="9">
    <source>
        <dbReference type="Proteomes" id="UP000600247"/>
    </source>
</evidence>
<feature type="domain" description="HAMP" evidence="7">
    <location>
        <begin position="315"/>
        <end position="367"/>
    </location>
</feature>
<dbReference type="PROSITE" id="PS50885">
    <property type="entry name" value="HAMP"/>
    <property type="match status" value="1"/>
</dbReference>
<evidence type="ECO:0000256" key="2">
    <source>
        <dbReference type="ARBA" id="ARBA00022475"/>
    </source>
</evidence>
<reference evidence="8 9" key="1">
    <citation type="journal article" date="2014" name="Int. J. Syst. Evol. Microbiol.">
        <title>Complete genome sequence of Corynebacterium casei LMG S-19264T (=DSM 44701T), isolated from a smear-ripened cheese.</title>
        <authorList>
            <consortium name="US DOE Joint Genome Institute (JGI-PGF)"/>
            <person name="Walter F."/>
            <person name="Albersmeier A."/>
            <person name="Kalinowski J."/>
            <person name="Ruckert C."/>
        </authorList>
    </citation>
    <scope>NUCLEOTIDE SEQUENCE [LARGE SCALE GENOMIC DNA]</scope>
    <source>
        <strain evidence="8 9">CGMCC 1.15286</strain>
    </source>
</reference>
<dbReference type="SMART" id="SM00304">
    <property type="entry name" value="HAMP"/>
    <property type="match status" value="1"/>
</dbReference>
<keyword evidence="2" id="KW-1003">Cell membrane</keyword>
<accession>A0A917M872</accession>
<dbReference type="InterPro" id="IPR050640">
    <property type="entry name" value="Bact_2-comp_sensor_kinase"/>
</dbReference>
<dbReference type="PANTHER" id="PTHR34220">
    <property type="entry name" value="SENSOR HISTIDINE KINASE YPDA"/>
    <property type="match status" value="1"/>
</dbReference>
<keyword evidence="8" id="KW-0418">Kinase</keyword>